<feature type="compositionally biased region" description="Polar residues" evidence="1">
    <location>
        <begin position="279"/>
        <end position="289"/>
    </location>
</feature>
<gene>
    <name evidence="2" type="ORF">TM35_000121100</name>
</gene>
<dbReference type="InterPro" id="IPR027267">
    <property type="entry name" value="AH/BAR_dom_sf"/>
</dbReference>
<dbReference type="SUPFAM" id="SSF103657">
    <property type="entry name" value="BAR/IMD domain-like"/>
    <property type="match status" value="1"/>
</dbReference>
<dbReference type="PANTHER" id="PTHR38148">
    <property type="entry name" value="BAR DOMAIN-CONTAINING PROTEIN"/>
    <property type="match status" value="1"/>
</dbReference>
<comment type="caution">
    <text evidence="2">The sequence shown here is derived from an EMBL/GenBank/DDBJ whole genome shotgun (WGS) entry which is preliminary data.</text>
</comment>
<dbReference type="RefSeq" id="XP_028883401.1">
    <property type="nucleotide sequence ID" value="XM_029025085.1"/>
</dbReference>
<name>A0A1X0NXA6_9TRYP</name>
<dbReference type="OrthoDB" id="273225at2759"/>
<evidence type="ECO:0000313" key="2">
    <source>
        <dbReference type="EMBL" id="ORC89335.1"/>
    </source>
</evidence>
<accession>A0A1X0NXA6</accession>
<feature type="compositionally biased region" description="Polar residues" evidence="1">
    <location>
        <begin position="249"/>
        <end position="272"/>
    </location>
</feature>
<sequence length="304" mass="33999">MDRLKLNTKALLGMATRTVDQDHEMRHTCVRSFNQAVAQYEVAMSKFVTSLTMVSNSLEGVEKAFKDVVANEKQTPIFDGMKEITKCLEIVRTSILNESIDTFKIMVVPSLSSLKGDCETCDKIHTERAKAVDLYDYHRDVVEKKEVQYASKGKPLDDSKRYKEELSKRDSANEEYLLKNTEYNNAYDLLMSKKSELTTVAAKLFLHWLSDFSEKLHHESSRMCDVVDNTPVKTMDSEMENAVVTSHEVSSQVDAPNGVESQESVNGVNTASMVDDGSNVEQPLSTNIDASKEEGEAVPTSETG</sequence>
<dbReference type="PANTHER" id="PTHR38148:SF3">
    <property type="entry name" value="BAR DOMAIN-CONTAINING PROTEIN"/>
    <property type="match status" value="1"/>
</dbReference>
<dbReference type="EMBL" id="NBCO01000012">
    <property type="protein sequence ID" value="ORC89335.1"/>
    <property type="molecule type" value="Genomic_DNA"/>
</dbReference>
<dbReference type="VEuPathDB" id="TriTrypDB:TM35_000121100"/>
<keyword evidence="3" id="KW-1185">Reference proteome</keyword>
<evidence type="ECO:0000256" key="1">
    <source>
        <dbReference type="SAM" id="MobiDB-lite"/>
    </source>
</evidence>
<feature type="region of interest" description="Disordered" evidence="1">
    <location>
        <begin position="249"/>
        <end position="304"/>
    </location>
</feature>
<dbReference type="GeneID" id="39984865"/>
<dbReference type="Proteomes" id="UP000192257">
    <property type="component" value="Unassembled WGS sequence"/>
</dbReference>
<dbReference type="Gene3D" id="1.20.1270.60">
    <property type="entry name" value="Arfaptin homology (AH) domain/BAR domain"/>
    <property type="match status" value="1"/>
</dbReference>
<reference evidence="2 3" key="1">
    <citation type="submission" date="2017-03" db="EMBL/GenBank/DDBJ databases">
        <title>An alternative strategy for trypanosome survival in the mammalian bloodstream revealed through genome and transcriptome analysis of the ubiquitous bovine parasite Trypanosoma (Megatrypanum) theileri.</title>
        <authorList>
            <person name="Kelly S."/>
            <person name="Ivens A."/>
            <person name="Mott A."/>
            <person name="O'Neill E."/>
            <person name="Emms D."/>
            <person name="Macleod O."/>
            <person name="Voorheis P."/>
            <person name="Matthews J."/>
            <person name="Matthews K."/>
            <person name="Carrington M."/>
        </authorList>
    </citation>
    <scope>NUCLEOTIDE SEQUENCE [LARGE SCALE GENOMIC DNA]</scope>
    <source>
        <strain evidence="2">Edinburgh</strain>
    </source>
</reference>
<organism evidence="2 3">
    <name type="scientific">Trypanosoma theileri</name>
    <dbReference type="NCBI Taxonomy" id="67003"/>
    <lineage>
        <taxon>Eukaryota</taxon>
        <taxon>Discoba</taxon>
        <taxon>Euglenozoa</taxon>
        <taxon>Kinetoplastea</taxon>
        <taxon>Metakinetoplastina</taxon>
        <taxon>Trypanosomatida</taxon>
        <taxon>Trypanosomatidae</taxon>
        <taxon>Trypanosoma</taxon>
    </lineage>
</organism>
<proteinExistence type="predicted"/>
<evidence type="ECO:0008006" key="4">
    <source>
        <dbReference type="Google" id="ProtNLM"/>
    </source>
</evidence>
<protein>
    <recommendedName>
        <fullName evidence="4">BAR domain-containing protein</fullName>
    </recommendedName>
</protein>
<evidence type="ECO:0000313" key="3">
    <source>
        <dbReference type="Proteomes" id="UP000192257"/>
    </source>
</evidence>
<dbReference type="AlphaFoldDB" id="A0A1X0NXA6"/>